<dbReference type="SUPFAM" id="SSF69279">
    <property type="entry name" value="Phage tail proteins"/>
    <property type="match status" value="2"/>
</dbReference>
<proteinExistence type="inferred from homology"/>
<dbReference type="Gene3D" id="4.10.220.110">
    <property type="match status" value="1"/>
</dbReference>
<dbReference type="Pfam" id="PF04717">
    <property type="entry name" value="Phage_base_V"/>
    <property type="match status" value="1"/>
</dbReference>
<feature type="domain" description="Gp5/Type VI secretion system Vgr protein OB-fold" evidence="4">
    <location>
        <begin position="404"/>
        <end position="472"/>
    </location>
</feature>
<dbReference type="OrthoDB" id="1907165at2"/>
<dbReference type="InterPro" id="IPR006533">
    <property type="entry name" value="T6SS_Vgr_RhsGE"/>
</dbReference>
<keyword evidence="3" id="KW-0964">Secreted</keyword>
<dbReference type="Gene3D" id="2.40.50.230">
    <property type="entry name" value="Gp5 N-terminal domain"/>
    <property type="match status" value="1"/>
</dbReference>
<dbReference type="Proteomes" id="UP000054911">
    <property type="component" value="Unassembled WGS sequence"/>
</dbReference>
<dbReference type="SUPFAM" id="SSF69255">
    <property type="entry name" value="gp5 N-terminal domain-like"/>
    <property type="match status" value="1"/>
</dbReference>
<evidence type="ECO:0000256" key="1">
    <source>
        <dbReference type="ARBA" id="ARBA00004613"/>
    </source>
</evidence>
<dbReference type="PANTHER" id="PTHR32305:SF15">
    <property type="entry name" value="PROTEIN RHSA-RELATED"/>
    <property type="match status" value="1"/>
</dbReference>
<organism evidence="6 7">
    <name type="scientific">Caballeronia pedi</name>
    <dbReference type="NCBI Taxonomy" id="1777141"/>
    <lineage>
        <taxon>Bacteria</taxon>
        <taxon>Pseudomonadati</taxon>
        <taxon>Pseudomonadota</taxon>
        <taxon>Betaproteobacteria</taxon>
        <taxon>Burkholderiales</taxon>
        <taxon>Burkholderiaceae</taxon>
        <taxon>Caballeronia</taxon>
    </lineage>
</organism>
<evidence type="ECO:0000259" key="5">
    <source>
        <dbReference type="Pfam" id="PF22178"/>
    </source>
</evidence>
<dbReference type="NCBIfam" id="TIGR03361">
    <property type="entry name" value="VI_Rhs_Vgr"/>
    <property type="match status" value="1"/>
</dbReference>
<sequence>MPSDAVAQKPLASVDTPLGDDLRFLSLRASAELGRMPCCELTLVSKRADLDFSRILGKHVSVSLNVPKAKPRVFGGYVVGFRQTGMRRRLHVYEAAVRPWLWLLARRSNCRIFQNKTVEEIVKAVFADPVYKGLEFGEIKWKASTRAHPRREYCVQYRESDFNFVSRLLEDEGIYYWFQDKDGKESLILTDTLAAHESVSGCESLPYGAVLAAAPDIEYISEWRTHHAIETHNWLLTDYDFKNPSRPLQKQAAKQMQGFDAFAGLENFDYPGGYVEADHGESRAKSRADEWRVEGSAPGDPDINWHQVEARTNGRSVRTGALLKLTRHPRADQNAQYLVTRTRYEIDLADYEAFEGAQTNRCECWFSAIDAKQAFAPARTARKPFVQGPQTAMVVGPGGDEIYTDQYGRVKVQFFWDRQGKRDENSSCWIRVSQPWAGKGWGAVAIPRMGQEVIVDFLEGDPDRPIITGRVYNAEQMPPYDLPANMTQSGIKSRSSKGGSAANCNELRFEDKKGAEQLLIHAEKNQDIEVESDESHWVGHDRKKNIDHDETTVVKHDRTETVGNNEKIEVVVDRKEKVGNNETIAIGANRTETVGGNENITIDKNRTILVKMMETASVLLQRTHFVGINETITVGAAQEVVIGAYQTVKVVAYQKVSVGADQTVNVARNQKTKVGGDQTLGVTGGRTVTVGKDMGETIEGAQSSTVKKARTTSVTEDDTLTVGKNLKISAADSITLVTGDASITMKKDGTIQIKGKDISIDGSSKITSTAANISSEASAKSVTKGAAVEVEASGINTIKGSLVKIN</sequence>
<dbReference type="SUPFAM" id="SSF69349">
    <property type="entry name" value="Phage fibre proteins"/>
    <property type="match status" value="2"/>
</dbReference>
<name>A0A158D768_9BURK</name>
<dbReference type="Gene3D" id="2.30.110.50">
    <property type="match status" value="1"/>
</dbReference>
<evidence type="ECO:0000256" key="2">
    <source>
        <dbReference type="ARBA" id="ARBA00005558"/>
    </source>
</evidence>
<dbReference type="NCBIfam" id="TIGR01646">
    <property type="entry name" value="vgr_GE"/>
    <property type="match status" value="1"/>
</dbReference>
<dbReference type="InterPro" id="IPR054030">
    <property type="entry name" value="Gp5_Vgr_C"/>
</dbReference>
<dbReference type="InterPro" id="IPR017847">
    <property type="entry name" value="T6SS_RhsGE_Vgr_subset"/>
</dbReference>
<evidence type="ECO:0000256" key="3">
    <source>
        <dbReference type="ARBA" id="ARBA00022525"/>
    </source>
</evidence>
<dbReference type="Gene3D" id="3.55.50.10">
    <property type="entry name" value="Baseplate protein-like domains"/>
    <property type="match status" value="1"/>
</dbReference>
<dbReference type="InterPro" id="IPR037026">
    <property type="entry name" value="Vgr_OB-fold_dom_sf"/>
</dbReference>
<dbReference type="GO" id="GO:0005576">
    <property type="term" value="C:extracellular region"/>
    <property type="evidence" value="ECO:0007669"/>
    <property type="project" value="UniProtKB-SubCell"/>
</dbReference>
<dbReference type="InterPro" id="IPR006531">
    <property type="entry name" value="Gp5/Vgr_OB"/>
</dbReference>
<feature type="domain" description="Gp5/Type VI secretion system Vgr C-terminal trimerisation" evidence="5">
    <location>
        <begin position="489"/>
        <end position="602"/>
    </location>
</feature>
<dbReference type="EMBL" id="FCOE02000032">
    <property type="protein sequence ID" value="SAK90056.1"/>
    <property type="molecule type" value="Genomic_DNA"/>
</dbReference>
<evidence type="ECO:0000313" key="6">
    <source>
        <dbReference type="EMBL" id="SAK90056.1"/>
    </source>
</evidence>
<dbReference type="RefSeq" id="WP_087131756.1">
    <property type="nucleotide sequence ID" value="NZ_FCOE02000032.1"/>
</dbReference>
<feature type="domain" description="Gp5/Type VI secretion system Vgr C-terminal trimerisation" evidence="5">
    <location>
        <begin position="661"/>
        <end position="729"/>
    </location>
</feature>
<keyword evidence="7" id="KW-1185">Reference proteome</keyword>
<dbReference type="AlphaFoldDB" id="A0A158D768"/>
<comment type="subcellular location">
    <subcellularLocation>
        <location evidence="1">Secreted</location>
    </subcellularLocation>
</comment>
<gene>
    <name evidence="6" type="ORF">AWB80_06371</name>
</gene>
<evidence type="ECO:0000259" key="4">
    <source>
        <dbReference type="Pfam" id="PF04717"/>
    </source>
</evidence>
<dbReference type="Pfam" id="PF22178">
    <property type="entry name" value="Gp5_trimer_C"/>
    <property type="match status" value="2"/>
</dbReference>
<protein>
    <submittedName>
        <fullName evidence="6">Rhs element Vgr protein</fullName>
    </submittedName>
</protein>
<comment type="similarity">
    <text evidence="2">Belongs to the VgrG protein family.</text>
</comment>
<dbReference type="InterPro" id="IPR050708">
    <property type="entry name" value="T6SS_VgrG/RHS"/>
</dbReference>
<accession>A0A158D768</accession>
<dbReference type="FunFam" id="2.40.50.230:FF:000001">
    <property type="entry name" value="Type VI secretion protein VgrG"/>
    <property type="match status" value="1"/>
</dbReference>
<comment type="caution">
    <text evidence="6">The sequence shown here is derived from an EMBL/GenBank/DDBJ whole genome shotgun (WGS) entry which is preliminary data.</text>
</comment>
<dbReference type="STRING" id="1777141.AWB80_06371"/>
<evidence type="ECO:0000313" key="7">
    <source>
        <dbReference type="Proteomes" id="UP000054911"/>
    </source>
</evidence>
<dbReference type="Pfam" id="PF05954">
    <property type="entry name" value="Phage_GPD"/>
    <property type="match status" value="1"/>
</dbReference>
<reference evidence="6" key="1">
    <citation type="submission" date="2016-01" db="EMBL/GenBank/DDBJ databases">
        <authorList>
            <person name="Peeters C."/>
        </authorList>
    </citation>
    <scope>NUCLEOTIDE SEQUENCE [LARGE SCALE GENOMIC DNA]</scope>
    <source>
        <strain evidence="6">LMG 29323</strain>
    </source>
</reference>
<dbReference type="PANTHER" id="PTHR32305">
    <property type="match status" value="1"/>
</dbReference>